<dbReference type="OrthoDB" id="21225at2759"/>
<evidence type="ECO:0000313" key="4">
    <source>
        <dbReference type="EMBL" id="CEP03986.1"/>
    </source>
</evidence>
<feature type="domain" description="Response regulatory" evidence="3">
    <location>
        <begin position="30"/>
        <end position="146"/>
    </location>
</feature>
<dbReference type="CDD" id="cd17546">
    <property type="entry name" value="REC_hyHK_CKI1_RcsC-like"/>
    <property type="match status" value="1"/>
</dbReference>
<dbReference type="Gene3D" id="3.40.50.2300">
    <property type="match status" value="1"/>
</dbReference>
<geneLocation type="mitochondrion" evidence="5"/>
<dbReference type="EMBL" id="OVEO01000009">
    <property type="protein sequence ID" value="SPQ98395.1"/>
    <property type="molecule type" value="Genomic_DNA"/>
</dbReference>
<protein>
    <recommendedName>
        <fullName evidence="3">Response regulatory domain-containing protein</fullName>
    </recommendedName>
</protein>
<accession>A0A0G4J958</accession>
<evidence type="ECO:0000256" key="1">
    <source>
        <dbReference type="ARBA" id="ARBA00022553"/>
    </source>
</evidence>
<evidence type="ECO:0000313" key="7">
    <source>
        <dbReference type="Proteomes" id="UP000290189"/>
    </source>
</evidence>
<sequence length="167" mass="18381">MMVGNVRTLIQSLFRSMSVAEPASRLDGLHVLYADDSPILRKMVKRRLVDAGAIVYDYEDGEQAVRAFDELAHVFDIVLLDLDMPKLDGLGAASAIRQRHPTVPIIAVSGENILLVQGAVVQAGMNAFVSKRPECISQLVSVIINLTCRSLWKPESSWQDKQPIIVA</sequence>
<gene>
    <name evidence="4" type="ORF">PBRA_009566</name>
    <name evidence="5" type="ORF">PLBR_LOCUS5610</name>
</gene>
<keyword evidence="5" id="KW-0496">Mitochondrion</keyword>
<name>A0A0G4J958_PLABS</name>
<dbReference type="InterPro" id="IPR001789">
    <property type="entry name" value="Sig_transdc_resp-reg_receiver"/>
</dbReference>
<dbReference type="Proteomes" id="UP000290189">
    <property type="component" value="Unassembled WGS sequence"/>
</dbReference>
<dbReference type="AlphaFoldDB" id="A0A0G4J958"/>
<reference evidence="4 6" key="1">
    <citation type="submission" date="2015-02" db="EMBL/GenBank/DDBJ databases">
        <authorList>
            <person name="Chooi Y.-H."/>
        </authorList>
    </citation>
    <scope>NUCLEOTIDE SEQUENCE [LARGE SCALE GENOMIC DNA]</scope>
    <source>
        <strain evidence="4">E3</strain>
    </source>
</reference>
<evidence type="ECO:0000313" key="6">
    <source>
        <dbReference type="Proteomes" id="UP000039324"/>
    </source>
</evidence>
<dbReference type="PANTHER" id="PTHR45339:SF5">
    <property type="entry name" value="HISTIDINE KINASE"/>
    <property type="match status" value="1"/>
</dbReference>
<reference evidence="5 7" key="2">
    <citation type="submission" date="2018-03" db="EMBL/GenBank/DDBJ databases">
        <authorList>
            <person name="Fogelqvist J."/>
        </authorList>
    </citation>
    <scope>NUCLEOTIDE SEQUENCE [LARGE SCALE GENOMIC DNA]</scope>
</reference>
<evidence type="ECO:0000259" key="3">
    <source>
        <dbReference type="PROSITE" id="PS50110"/>
    </source>
</evidence>
<dbReference type="EMBL" id="CDSF01000164">
    <property type="protein sequence ID" value="CEP03986.1"/>
    <property type="molecule type" value="Genomic_DNA"/>
</dbReference>
<feature type="modified residue" description="4-aspartylphosphate" evidence="2">
    <location>
        <position position="81"/>
    </location>
</feature>
<dbReference type="SUPFAM" id="SSF52172">
    <property type="entry name" value="CheY-like"/>
    <property type="match status" value="1"/>
</dbReference>
<dbReference type="PROSITE" id="PS50110">
    <property type="entry name" value="RESPONSE_REGULATORY"/>
    <property type="match status" value="1"/>
</dbReference>
<dbReference type="SMART" id="SM00448">
    <property type="entry name" value="REC"/>
    <property type="match status" value="1"/>
</dbReference>
<dbReference type="Proteomes" id="UP000039324">
    <property type="component" value="Unassembled WGS sequence"/>
</dbReference>
<keyword evidence="6" id="KW-1185">Reference proteome</keyword>
<evidence type="ECO:0000256" key="2">
    <source>
        <dbReference type="PROSITE-ProRule" id="PRU00169"/>
    </source>
</evidence>
<dbReference type="STRING" id="37360.A0A0G4J958"/>
<dbReference type="Pfam" id="PF00072">
    <property type="entry name" value="Response_reg"/>
    <property type="match status" value="1"/>
</dbReference>
<organism evidence="4 6">
    <name type="scientific">Plasmodiophora brassicae</name>
    <name type="common">Clubroot disease agent</name>
    <dbReference type="NCBI Taxonomy" id="37360"/>
    <lineage>
        <taxon>Eukaryota</taxon>
        <taxon>Sar</taxon>
        <taxon>Rhizaria</taxon>
        <taxon>Endomyxa</taxon>
        <taxon>Phytomyxea</taxon>
        <taxon>Plasmodiophorida</taxon>
        <taxon>Plasmodiophoridae</taxon>
        <taxon>Plasmodiophora</taxon>
    </lineage>
</organism>
<dbReference type="GO" id="GO:0000160">
    <property type="term" value="P:phosphorelay signal transduction system"/>
    <property type="evidence" value="ECO:0007669"/>
    <property type="project" value="InterPro"/>
</dbReference>
<evidence type="ECO:0000313" key="5">
    <source>
        <dbReference type="EMBL" id="SPQ98395.1"/>
    </source>
</evidence>
<dbReference type="InterPro" id="IPR011006">
    <property type="entry name" value="CheY-like_superfamily"/>
</dbReference>
<dbReference type="PANTHER" id="PTHR45339">
    <property type="entry name" value="HYBRID SIGNAL TRANSDUCTION HISTIDINE KINASE J"/>
    <property type="match status" value="1"/>
</dbReference>
<proteinExistence type="predicted"/>
<keyword evidence="1 2" id="KW-0597">Phosphoprotein</keyword>